<feature type="chain" id="PRO_5032811281" evidence="2">
    <location>
        <begin position="23"/>
        <end position="124"/>
    </location>
</feature>
<gene>
    <name evidence="3" type="ORF">HU200_005012</name>
</gene>
<proteinExistence type="predicted"/>
<reference evidence="3" key="1">
    <citation type="submission" date="2020-07" db="EMBL/GenBank/DDBJ databases">
        <title>Genome sequence and genetic diversity analysis of an under-domesticated orphan crop, white fonio (Digitaria exilis).</title>
        <authorList>
            <person name="Bennetzen J.L."/>
            <person name="Chen S."/>
            <person name="Ma X."/>
            <person name="Wang X."/>
            <person name="Yssel A.E.J."/>
            <person name="Chaluvadi S.R."/>
            <person name="Johnson M."/>
            <person name="Gangashetty P."/>
            <person name="Hamidou F."/>
            <person name="Sanogo M.D."/>
            <person name="Zwaenepoel A."/>
            <person name="Wallace J."/>
            <person name="Van De Peer Y."/>
            <person name="Van Deynze A."/>
        </authorList>
    </citation>
    <scope>NUCLEOTIDE SEQUENCE</scope>
    <source>
        <tissue evidence="3">Leaves</tissue>
    </source>
</reference>
<dbReference type="PANTHER" id="PTHR36483">
    <property type="entry name" value="OS02G0130700 PROTEIN"/>
    <property type="match status" value="1"/>
</dbReference>
<keyword evidence="4" id="KW-1185">Reference proteome</keyword>
<dbReference type="OrthoDB" id="685537at2759"/>
<feature type="region of interest" description="Disordered" evidence="1">
    <location>
        <begin position="92"/>
        <end position="124"/>
    </location>
</feature>
<protein>
    <submittedName>
        <fullName evidence="3">Uncharacterized protein</fullName>
    </submittedName>
</protein>
<evidence type="ECO:0000256" key="2">
    <source>
        <dbReference type="SAM" id="SignalP"/>
    </source>
</evidence>
<feature type="compositionally biased region" description="Polar residues" evidence="1">
    <location>
        <begin position="98"/>
        <end position="107"/>
    </location>
</feature>
<keyword evidence="2" id="KW-0732">Signal</keyword>
<dbReference type="PANTHER" id="PTHR36483:SF1">
    <property type="entry name" value="OS02G0130700 PROTEIN"/>
    <property type="match status" value="1"/>
</dbReference>
<dbReference type="Proteomes" id="UP000636709">
    <property type="component" value="Unassembled WGS sequence"/>
</dbReference>
<evidence type="ECO:0000313" key="4">
    <source>
        <dbReference type="Proteomes" id="UP000636709"/>
    </source>
</evidence>
<organism evidence="3 4">
    <name type="scientific">Digitaria exilis</name>
    <dbReference type="NCBI Taxonomy" id="1010633"/>
    <lineage>
        <taxon>Eukaryota</taxon>
        <taxon>Viridiplantae</taxon>
        <taxon>Streptophyta</taxon>
        <taxon>Embryophyta</taxon>
        <taxon>Tracheophyta</taxon>
        <taxon>Spermatophyta</taxon>
        <taxon>Magnoliopsida</taxon>
        <taxon>Liliopsida</taxon>
        <taxon>Poales</taxon>
        <taxon>Poaceae</taxon>
        <taxon>PACMAD clade</taxon>
        <taxon>Panicoideae</taxon>
        <taxon>Panicodae</taxon>
        <taxon>Paniceae</taxon>
        <taxon>Anthephorinae</taxon>
        <taxon>Digitaria</taxon>
    </lineage>
</organism>
<dbReference type="AlphaFoldDB" id="A0A835KRS5"/>
<accession>A0A835KRS5</accession>
<comment type="caution">
    <text evidence="3">The sequence shown here is derived from an EMBL/GenBank/DDBJ whole genome shotgun (WGS) entry which is preliminary data.</text>
</comment>
<sequence>MEGKKSATVAACILMIIVLISGQQQQAAAMSKFCRCYQNCYTECRKTLGTYPCNIQCVQDCINGQPPPSSAAGCRNVCQLDSICGVMQTARSPRLGSAPSSNFSSGPLFQPIQPMFSPSPPTKP</sequence>
<dbReference type="EMBL" id="JACEFO010000338">
    <property type="protein sequence ID" value="KAF8774965.1"/>
    <property type="molecule type" value="Genomic_DNA"/>
</dbReference>
<feature type="signal peptide" evidence="2">
    <location>
        <begin position="1"/>
        <end position="22"/>
    </location>
</feature>
<evidence type="ECO:0000256" key="1">
    <source>
        <dbReference type="SAM" id="MobiDB-lite"/>
    </source>
</evidence>
<name>A0A835KRS5_9POAL</name>
<evidence type="ECO:0000313" key="3">
    <source>
        <dbReference type="EMBL" id="KAF8774965.1"/>
    </source>
</evidence>